<keyword evidence="2" id="KW-0808">Transferase</keyword>
<dbReference type="EC" id="6.3.5.7" evidence="2"/>
<dbReference type="InterPro" id="IPR023631">
    <property type="entry name" value="Amidase_dom"/>
</dbReference>
<accession>A0A7Z0ACY7</accession>
<dbReference type="Proteomes" id="UP000539111">
    <property type="component" value="Unassembled WGS sequence"/>
</dbReference>
<dbReference type="InterPro" id="IPR000120">
    <property type="entry name" value="Amidase"/>
</dbReference>
<keyword evidence="2" id="KW-0436">Ligase</keyword>
<dbReference type="RefSeq" id="WP_218852308.1">
    <property type="nucleotide sequence ID" value="NZ_JACBZP010000001.1"/>
</dbReference>
<organism evidence="2 3">
    <name type="scientific">Spelaeicoccus albus</name>
    <dbReference type="NCBI Taxonomy" id="1280376"/>
    <lineage>
        <taxon>Bacteria</taxon>
        <taxon>Bacillati</taxon>
        <taxon>Actinomycetota</taxon>
        <taxon>Actinomycetes</taxon>
        <taxon>Micrococcales</taxon>
        <taxon>Brevibacteriaceae</taxon>
        <taxon>Spelaeicoccus</taxon>
    </lineage>
</organism>
<comment type="caution">
    <text evidence="2">The sequence shown here is derived from an EMBL/GenBank/DDBJ whole genome shotgun (WGS) entry which is preliminary data.</text>
</comment>
<dbReference type="EMBL" id="JACBZP010000001">
    <property type="protein sequence ID" value="NYI67086.1"/>
    <property type="molecule type" value="Genomic_DNA"/>
</dbReference>
<dbReference type="Pfam" id="PF01425">
    <property type="entry name" value="Amidase"/>
    <property type="match status" value="1"/>
</dbReference>
<proteinExistence type="predicted"/>
<sequence>MAELIDSSLLTLAHRIESRDISPVELTQAVLSEIESRNGELHAYICVYGDDALAKARTAEAEISGGRYRGPLHGIPMGIKDNFYFKDRITTMGSKIHERFVPDTGATAVDKLESAGAIFVGKLNLHEYALGVTTENPHFGDAKNPWNLTKIAGGSSGGAGVAIPTGLTIGSLGSDTSGSIRIPAACCGIVGLKPTYGRVSKFGVFPEAWTLDHVGPMARTVGDVAVLLDTVAGYDPKDPTSLNSPATTTYGALTGDIDGMVVGVNEQFFFKDVDRVVADVVRDGIRSLESRGAIIEPIEIPHIEDAEYAITIIDTSETSTVHHRALRDRPQDYGDDVRFLLECGEIPSAVDYLEAQQMRARLRQSFASVFDRVDVLAAPTLPIRTPDIGQATSSINGHSVDTVEALMRLVGPANLLGLPSLSAPCGLIDGMPVGLQIIGPPLGEQPVLNAARAVEDSGLFAVTELPH</sequence>
<evidence type="ECO:0000313" key="3">
    <source>
        <dbReference type="Proteomes" id="UP000539111"/>
    </source>
</evidence>
<dbReference type="GO" id="GO:0050567">
    <property type="term" value="F:glutaminyl-tRNA synthase (glutamine-hydrolyzing) activity"/>
    <property type="evidence" value="ECO:0007669"/>
    <property type="project" value="UniProtKB-EC"/>
</dbReference>
<gene>
    <name evidence="2" type="ORF">BJY26_001392</name>
</gene>
<dbReference type="EC" id="6.3.5.6" evidence="2"/>
<dbReference type="PANTHER" id="PTHR11895">
    <property type="entry name" value="TRANSAMIDASE"/>
    <property type="match status" value="1"/>
</dbReference>
<name>A0A7Z0ACY7_9MICO</name>
<protein>
    <submittedName>
        <fullName evidence="2">Aspartyl-tRNA(Asn)/glutamyl-tRNA(Gln) amidotransferase subunit A</fullName>
        <ecNumber evidence="2">6.3.5.6</ecNumber>
        <ecNumber evidence="2">6.3.5.7</ecNumber>
    </submittedName>
</protein>
<dbReference type="SUPFAM" id="SSF75304">
    <property type="entry name" value="Amidase signature (AS) enzymes"/>
    <property type="match status" value="1"/>
</dbReference>
<dbReference type="Gene3D" id="3.90.1300.10">
    <property type="entry name" value="Amidase signature (AS) domain"/>
    <property type="match status" value="1"/>
</dbReference>
<dbReference type="GO" id="GO:0050566">
    <property type="term" value="F:asparaginyl-tRNA synthase (glutamine-hydrolyzing) activity"/>
    <property type="evidence" value="ECO:0007669"/>
    <property type="project" value="UniProtKB-EC"/>
</dbReference>
<reference evidence="2 3" key="1">
    <citation type="submission" date="2020-07" db="EMBL/GenBank/DDBJ databases">
        <title>Sequencing the genomes of 1000 actinobacteria strains.</title>
        <authorList>
            <person name="Klenk H.-P."/>
        </authorList>
    </citation>
    <scope>NUCLEOTIDE SEQUENCE [LARGE SCALE GENOMIC DNA]</scope>
    <source>
        <strain evidence="2 3">DSM 26341</strain>
    </source>
</reference>
<dbReference type="AlphaFoldDB" id="A0A7Z0ACY7"/>
<dbReference type="InterPro" id="IPR036928">
    <property type="entry name" value="AS_sf"/>
</dbReference>
<evidence type="ECO:0000259" key="1">
    <source>
        <dbReference type="Pfam" id="PF01425"/>
    </source>
</evidence>
<feature type="domain" description="Amidase" evidence="1">
    <location>
        <begin position="25"/>
        <end position="448"/>
    </location>
</feature>
<keyword evidence="3" id="KW-1185">Reference proteome</keyword>
<dbReference type="GO" id="GO:0016740">
    <property type="term" value="F:transferase activity"/>
    <property type="evidence" value="ECO:0007669"/>
    <property type="project" value="UniProtKB-KW"/>
</dbReference>
<dbReference type="PANTHER" id="PTHR11895:SF176">
    <property type="entry name" value="AMIDASE AMID-RELATED"/>
    <property type="match status" value="1"/>
</dbReference>
<evidence type="ECO:0000313" key="2">
    <source>
        <dbReference type="EMBL" id="NYI67086.1"/>
    </source>
</evidence>